<dbReference type="GO" id="GO:0006508">
    <property type="term" value="P:proteolysis"/>
    <property type="evidence" value="ECO:0007669"/>
    <property type="project" value="UniProtKB-KW"/>
</dbReference>
<dbReference type="PRINTS" id="PR00376">
    <property type="entry name" value="IL1BCENZYME"/>
</dbReference>
<dbReference type="PANTHER" id="PTHR10454">
    <property type="entry name" value="CASPASE"/>
    <property type="match status" value="1"/>
</dbReference>
<proteinExistence type="inferred from homology"/>
<dbReference type="SUPFAM" id="SSF52129">
    <property type="entry name" value="Caspase-like"/>
    <property type="match status" value="1"/>
</dbReference>
<evidence type="ECO:0000256" key="3">
    <source>
        <dbReference type="ARBA" id="ARBA00022703"/>
    </source>
</evidence>
<dbReference type="InterPro" id="IPR002138">
    <property type="entry name" value="Pept_C14_p10"/>
</dbReference>
<evidence type="ECO:0000259" key="9">
    <source>
        <dbReference type="PROSITE" id="PS50208"/>
    </source>
</evidence>
<sequence>MSSRTQDLQYYRMDYPKRGTAVIINNETFLRCDLSDRDGSEVDAERMERLFKSMGFEKILRRDNLTADEIRRELDEGKTWQDHSESSCFVCVLLSHGDHEYVYGTDEGIEVSEIFQPFRGNNCRSLVGKPKLFFIQACRGELDDDGADVVDAAIMEPRDTVVRRIPSDADFFIAYSVVQGYASWRHTELGSWFIQAVVKIFQENWRRLDLLTMMTRVNRMVAYEFESNTGDAKSHRKKQMPCVTSMLTKDVYFLA</sequence>
<dbReference type="PROSITE" id="PS01121">
    <property type="entry name" value="CASPASE_HIS"/>
    <property type="match status" value="1"/>
</dbReference>
<accession>A0AAV2HFR5</accession>
<evidence type="ECO:0000256" key="1">
    <source>
        <dbReference type="ARBA" id="ARBA00010134"/>
    </source>
</evidence>
<keyword evidence="6" id="KW-0865">Zymogen</keyword>
<evidence type="ECO:0000259" key="8">
    <source>
        <dbReference type="PROSITE" id="PS50207"/>
    </source>
</evidence>
<dbReference type="FunFam" id="3.40.50.1460:FF:000001">
    <property type="entry name" value="Caspase-3 preproprotein"/>
    <property type="match status" value="1"/>
</dbReference>
<keyword evidence="3" id="KW-0053">Apoptosis</keyword>
<dbReference type="PANTHER" id="PTHR10454:SF232">
    <property type="entry name" value="AT03047P-RELATED"/>
    <property type="match status" value="1"/>
</dbReference>
<evidence type="ECO:0000256" key="4">
    <source>
        <dbReference type="ARBA" id="ARBA00022801"/>
    </source>
</evidence>
<evidence type="ECO:0000256" key="6">
    <source>
        <dbReference type="ARBA" id="ARBA00023145"/>
    </source>
</evidence>
<evidence type="ECO:0000256" key="5">
    <source>
        <dbReference type="ARBA" id="ARBA00022807"/>
    </source>
</evidence>
<dbReference type="Pfam" id="PF00656">
    <property type="entry name" value="Peptidase_C14"/>
    <property type="match status" value="1"/>
</dbReference>
<dbReference type="Proteomes" id="UP001497497">
    <property type="component" value="Unassembled WGS sequence"/>
</dbReference>
<dbReference type="InterPro" id="IPR001309">
    <property type="entry name" value="Pept_C14_p20"/>
</dbReference>
<reference evidence="10 11" key="1">
    <citation type="submission" date="2024-04" db="EMBL/GenBank/DDBJ databases">
        <authorList>
            <consortium name="Genoscope - CEA"/>
            <person name="William W."/>
        </authorList>
    </citation>
    <scope>NUCLEOTIDE SEQUENCE [LARGE SCALE GENOMIC DNA]</scope>
</reference>
<dbReference type="GO" id="GO:0043525">
    <property type="term" value="P:positive regulation of neuron apoptotic process"/>
    <property type="evidence" value="ECO:0007669"/>
    <property type="project" value="TreeGrafter"/>
</dbReference>
<dbReference type="PROSITE" id="PS01122">
    <property type="entry name" value="CASPASE_CYS"/>
    <property type="match status" value="1"/>
</dbReference>
<comment type="similarity">
    <text evidence="1 7">Belongs to the peptidase C14A family.</text>
</comment>
<dbReference type="InterPro" id="IPR029030">
    <property type="entry name" value="Caspase-like_dom_sf"/>
</dbReference>
<evidence type="ECO:0000256" key="2">
    <source>
        <dbReference type="ARBA" id="ARBA00022670"/>
    </source>
</evidence>
<dbReference type="Gene3D" id="3.40.50.1460">
    <property type="match status" value="1"/>
</dbReference>
<keyword evidence="11" id="KW-1185">Reference proteome</keyword>
<feature type="domain" description="Caspase family p10" evidence="8">
    <location>
        <begin position="161"/>
        <end position="255"/>
    </location>
</feature>
<comment type="caution">
    <text evidence="10">The sequence shown here is derived from an EMBL/GenBank/DDBJ whole genome shotgun (WGS) entry which is preliminary data.</text>
</comment>
<evidence type="ECO:0008006" key="12">
    <source>
        <dbReference type="Google" id="ProtNLM"/>
    </source>
</evidence>
<evidence type="ECO:0000256" key="7">
    <source>
        <dbReference type="RuleBase" id="RU003971"/>
    </source>
</evidence>
<dbReference type="GO" id="GO:0004197">
    <property type="term" value="F:cysteine-type endopeptidase activity"/>
    <property type="evidence" value="ECO:0007669"/>
    <property type="project" value="InterPro"/>
</dbReference>
<gene>
    <name evidence="10" type="ORF">GSLYS_00006297001</name>
</gene>
<dbReference type="EMBL" id="CAXITT010000110">
    <property type="protein sequence ID" value="CAL1532218.1"/>
    <property type="molecule type" value="Genomic_DNA"/>
</dbReference>
<dbReference type="InterPro" id="IPR016129">
    <property type="entry name" value="Caspase_his_AS"/>
</dbReference>
<dbReference type="InterPro" id="IPR033139">
    <property type="entry name" value="Caspase_cys_AS"/>
</dbReference>
<evidence type="ECO:0000313" key="11">
    <source>
        <dbReference type="Proteomes" id="UP001497497"/>
    </source>
</evidence>
<dbReference type="InterPro" id="IPR015917">
    <property type="entry name" value="Pept_C14A"/>
</dbReference>
<dbReference type="PROSITE" id="PS50207">
    <property type="entry name" value="CASPASE_P10"/>
    <property type="match status" value="1"/>
</dbReference>
<dbReference type="AlphaFoldDB" id="A0AAV2HFR5"/>
<evidence type="ECO:0000313" key="10">
    <source>
        <dbReference type="EMBL" id="CAL1532218.1"/>
    </source>
</evidence>
<organism evidence="10 11">
    <name type="scientific">Lymnaea stagnalis</name>
    <name type="common">Great pond snail</name>
    <name type="synonym">Helix stagnalis</name>
    <dbReference type="NCBI Taxonomy" id="6523"/>
    <lineage>
        <taxon>Eukaryota</taxon>
        <taxon>Metazoa</taxon>
        <taxon>Spiralia</taxon>
        <taxon>Lophotrochozoa</taxon>
        <taxon>Mollusca</taxon>
        <taxon>Gastropoda</taxon>
        <taxon>Heterobranchia</taxon>
        <taxon>Euthyneura</taxon>
        <taxon>Panpulmonata</taxon>
        <taxon>Hygrophila</taxon>
        <taxon>Lymnaeoidea</taxon>
        <taxon>Lymnaeidae</taxon>
        <taxon>Lymnaea</taxon>
    </lineage>
</organism>
<dbReference type="PROSITE" id="PS50208">
    <property type="entry name" value="CASPASE_P20"/>
    <property type="match status" value="1"/>
</dbReference>
<keyword evidence="5" id="KW-0788">Thiol protease</keyword>
<keyword evidence="2" id="KW-0645">Protease</keyword>
<name>A0AAV2HFR5_LYMST</name>
<dbReference type="GO" id="GO:0006915">
    <property type="term" value="P:apoptotic process"/>
    <property type="evidence" value="ECO:0007669"/>
    <property type="project" value="UniProtKB-KW"/>
</dbReference>
<dbReference type="CDD" id="cd00032">
    <property type="entry name" value="CASc"/>
    <property type="match status" value="1"/>
</dbReference>
<keyword evidence="4" id="KW-0378">Hydrolase</keyword>
<protein>
    <recommendedName>
        <fullName evidence="12">Caspase-3</fullName>
    </recommendedName>
</protein>
<feature type="domain" description="Caspase family p20" evidence="9">
    <location>
        <begin position="17"/>
        <end position="142"/>
    </location>
</feature>
<dbReference type="SMART" id="SM00115">
    <property type="entry name" value="CASc"/>
    <property type="match status" value="1"/>
</dbReference>
<dbReference type="InterPro" id="IPR002398">
    <property type="entry name" value="Pept_C14"/>
</dbReference>
<dbReference type="GO" id="GO:0005737">
    <property type="term" value="C:cytoplasm"/>
    <property type="evidence" value="ECO:0007669"/>
    <property type="project" value="TreeGrafter"/>
</dbReference>
<dbReference type="InterPro" id="IPR011600">
    <property type="entry name" value="Pept_C14_caspase"/>
</dbReference>